<dbReference type="STRING" id="337451.A0A443NC78"/>
<dbReference type="OrthoDB" id="766467at2759"/>
<accession>A0A443NC78</accession>
<organism evidence="2 3">
    <name type="scientific">Cinnamomum micranthum f. kanehirae</name>
    <dbReference type="NCBI Taxonomy" id="337451"/>
    <lineage>
        <taxon>Eukaryota</taxon>
        <taxon>Viridiplantae</taxon>
        <taxon>Streptophyta</taxon>
        <taxon>Embryophyta</taxon>
        <taxon>Tracheophyta</taxon>
        <taxon>Spermatophyta</taxon>
        <taxon>Magnoliopsida</taxon>
        <taxon>Magnoliidae</taxon>
        <taxon>Laurales</taxon>
        <taxon>Lauraceae</taxon>
        <taxon>Cinnamomum</taxon>
    </lineage>
</organism>
<reference evidence="2 3" key="1">
    <citation type="journal article" date="2019" name="Nat. Plants">
        <title>Stout camphor tree genome fills gaps in understanding of flowering plant genome evolution.</title>
        <authorList>
            <person name="Chaw S.M."/>
            <person name="Liu Y.C."/>
            <person name="Wu Y.W."/>
            <person name="Wang H.Y."/>
            <person name="Lin C.I."/>
            <person name="Wu C.S."/>
            <person name="Ke H.M."/>
            <person name="Chang L.Y."/>
            <person name="Hsu C.Y."/>
            <person name="Yang H.T."/>
            <person name="Sudianto E."/>
            <person name="Hsu M.H."/>
            <person name="Wu K.P."/>
            <person name="Wang L.N."/>
            <person name="Leebens-Mack J.H."/>
            <person name="Tsai I.J."/>
        </authorList>
    </citation>
    <scope>NUCLEOTIDE SEQUENCE [LARGE SCALE GENOMIC DNA]</scope>
    <source>
        <strain evidence="3">cv. Chaw 1501</strain>
        <tissue evidence="2">Young leaves</tissue>
    </source>
</reference>
<dbReference type="EMBL" id="QPKB01000002">
    <property type="protein sequence ID" value="RWR76130.1"/>
    <property type="molecule type" value="Genomic_DNA"/>
</dbReference>
<dbReference type="InterPro" id="IPR026182">
    <property type="entry name" value="ANAPC15"/>
</dbReference>
<proteinExistence type="predicted"/>
<dbReference type="PANTHER" id="PTHR37771:SF2">
    <property type="entry name" value="OS02G0593400 PROTEIN"/>
    <property type="match status" value="1"/>
</dbReference>
<dbReference type="GO" id="GO:0005680">
    <property type="term" value="C:anaphase-promoting complex"/>
    <property type="evidence" value="ECO:0007669"/>
    <property type="project" value="InterPro"/>
</dbReference>
<sequence>MLQFPAFMTQFPSSTLIPSSVLLPSLCPLSQYDDLFLALEESDLEEKWNEIKKANSNLVVIGKIALDNDKEDFDPDADDDDVDNVEESEGDEFVQEAS</sequence>
<keyword evidence="3" id="KW-1185">Reference proteome</keyword>
<evidence type="ECO:0000256" key="1">
    <source>
        <dbReference type="SAM" id="MobiDB-lite"/>
    </source>
</evidence>
<feature type="region of interest" description="Disordered" evidence="1">
    <location>
        <begin position="70"/>
        <end position="98"/>
    </location>
</feature>
<dbReference type="Proteomes" id="UP000283530">
    <property type="component" value="Unassembled WGS sequence"/>
</dbReference>
<comment type="caution">
    <text evidence="2">The sequence shown here is derived from an EMBL/GenBank/DDBJ whole genome shotgun (WGS) entry which is preliminary data.</text>
</comment>
<gene>
    <name evidence="2" type="ORF">CKAN_00454800</name>
</gene>
<dbReference type="Pfam" id="PF15243">
    <property type="entry name" value="ANAPC15"/>
    <property type="match status" value="1"/>
</dbReference>
<evidence type="ECO:0000313" key="2">
    <source>
        <dbReference type="EMBL" id="RWR76130.1"/>
    </source>
</evidence>
<dbReference type="AlphaFoldDB" id="A0A443NC78"/>
<name>A0A443NC78_9MAGN</name>
<protein>
    <submittedName>
        <fullName evidence="2">Prothymosin alpha-B</fullName>
    </submittedName>
</protein>
<dbReference type="PANTHER" id="PTHR37771">
    <property type="entry name" value="OS02G0593400 PROTEIN"/>
    <property type="match status" value="1"/>
</dbReference>
<evidence type="ECO:0000313" key="3">
    <source>
        <dbReference type="Proteomes" id="UP000283530"/>
    </source>
</evidence>
<dbReference type="GO" id="GO:0090266">
    <property type="term" value="P:regulation of mitotic cell cycle spindle assembly checkpoint"/>
    <property type="evidence" value="ECO:0007669"/>
    <property type="project" value="InterPro"/>
</dbReference>